<evidence type="ECO:0000313" key="10">
    <source>
        <dbReference type="Proteomes" id="UP000285908"/>
    </source>
</evidence>
<feature type="transmembrane region" description="Helical" evidence="8">
    <location>
        <begin position="135"/>
        <end position="152"/>
    </location>
</feature>
<dbReference type="InterPro" id="IPR011606">
    <property type="entry name" value="Brnchd-chn_aa_trnsp_permease"/>
</dbReference>
<evidence type="ECO:0000256" key="4">
    <source>
        <dbReference type="ARBA" id="ARBA00022475"/>
    </source>
</evidence>
<name>A0A438AGR4_9RHOB</name>
<comment type="caution">
    <text evidence="9">The sequence shown here is derived from an EMBL/GenBank/DDBJ whole genome shotgun (WGS) entry which is preliminary data.</text>
</comment>
<evidence type="ECO:0000256" key="5">
    <source>
        <dbReference type="ARBA" id="ARBA00022692"/>
    </source>
</evidence>
<organism evidence="9 10">
    <name type="scientific">Mesobaculum littorinae</name>
    <dbReference type="NCBI Taxonomy" id="2486419"/>
    <lineage>
        <taxon>Bacteria</taxon>
        <taxon>Pseudomonadati</taxon>
        <taxon>Pseudomonadota</taxon>
        <taxon>Alphaproteobacteria</taxon>
        <taxon>Rhodobacterales</taxon>
        <taxon>Roseobacteraceae</taxon>
        <taxon>Mesobaculum</taxon>
    </lineage>
</organism>
<comment type="similarity">
    <text evidence="2">Belongs to the AzlC family.</text>
</comment>
<evidence type="ECO:0000256" key="8">
    <source>
        <dbReference type="SAM" id="Phobius"/>
    </source>
</evidence>
<protein>
    <submittedName>
        <fullName evidence="9">Branched-chain amino acid ABC transporter permease</fullName>
    </submittedName>
</protein>
<dbReference type="PANTHER" id="PTHR34979:SF1">
    <property type="entry name" value="INNER MEMBRANE PROTEIN YGAZ"/>
    <property type="match status" value="1"/>
</dbReference>
<evidence type="ECO:0000256" key="2">
    <source>
        <dbReference type="ARBA" id="ARBA00010735"/>
    </source>
</evidence>
<dbReference type="EMBL" id="RQXX01000003">
    <property type="protein sequence ID" value="RVV97815.1"/>
    <property type="molecule type" value="Genomic_DNA"/>
</dbReference>
<evidence type="ECO:0000313" key="9">
    <source>
        <dbReference type="EMBL" id="RVV97815.1"/>
    </source>
</evidence>
<accession>A0A438AGR4</accession>
<dbReference type="PANTHER" id="PTHR34979">
    <property type="entry name" value="INNER MEMBRANE PROTEIN YGAZ"/>
    <property type="match status" value="1"/>
</dbReference>
<keyword evidence="4" id="KW-1003">Cell membrane</keyword>
<keyword evidence="7 8" id="KW-0472">Membrane</keyword>
<dbReference type="Proteomes" id="UP000285908">
    <property type="component" value="Unassembled WGS sequence"/>
</dbReference>
<dbReference type="GO" id="GO:1903785">
    <property type="term" value="P:L-valine transmembrane transport"/>
    <property type="evidence" value="ECO:0007669"/>
    <property type="project" value="TreeGrafter"/>
</dbReference>
<sequence>MPASTVKTAYWRGVAIGAPFILVIVPFAMVFGVIARESGLSLVQTVAFSGLVIAGASQFTALQLMVDSAPIAAVLAAALAVNLRMAMYSAALVPWLGSAPFWQRMVISYLNVDQTYAASIPEYERRPEMTVSERVAYFAGIATPIFPLWYGFTWVGAVAGSAFPDGLGLDFVMPIMFIALVAPLVRTVAHAAAVAVSAVSALAFAGLPAGTGLLLAAALAMATGALVETAQERRRAATDRRRQA</sequence>
<gene>
    <name evidence="9" type="ORF">EKE94_10040</name>
</gene>
<keyword evidence="5 8" id="KW-0812">Transmembrane</keyword>
<keyword evidence="6 8" id="KW-1133">Transmembrane helix</keyword>
<comment type="subcellular location">
    <subcellularLocation>
        <location evidence="1">Cell membrane</location>
        <topology evidence="1">Multi-pass membrane protein</topology>
    </subcellularLocation>
</comment>
<evidence type="ECO:0000256" key="7">
    <source>
        <dbReference type="ARBA" id="ARBA00023136"/>
    </source>
</evidence>
<feature type="transmembrane region" description="Helical" evidence="8">
    <location>
        <begin position="188"/>
        <end position="207"/>
    </location>
</feature>
<dbReference type="RefSeq" id="WP_127906480.1">
    <property type="nucleotide sequence ID" value="NZ_RQXX01000003.1"/>
</dbReference>
<dbReference type="OrthoDB" id="3579489at2"/>
<dbReference type="Pfam" id="PF03591">
    <property type="entry name" value="AzlC"/>
    <property type="match status" value="1"/>
</dbReference>
<keyword evidence="3" id="KW-0813">Transport</keyword>
<dbReference type="GO" id="GO:0005886">
    <property type="term" value="C:plasma membrane"/>
    <property type="evidence" value="ECO:0007669"/>
    <property type="project" value="UniProtKB-SubCell"/>
</dbReference>
<reference evidence="9 10" key="1">
    <citation type="submission" date="2018-11" db="EMBL/GenBank/DDBJ databases">
        <title>Mesobaculum littorinae gen. nov., sp. nov., isolated from Littorina scabra that represents a novel genus of the order Rhodobacteraceae.</title>
        <authorList>
            <person name="Li F."/>
        </authorList>
    </citation>
    <scope>NUCLEOTIDE SEQUENCE [LARGE SCALE GENOMIC DNA]</scope>
    <source>
        <strain evidence="9 10">M0103</strain>
    </source>
</reference>
<evidence type="ECO:0000256" key="6">
    <source>
        <dbReference type="ARBA" id="ARBA00022989"/>
    </source>
</evidence>
<proteinExistence type="inferred from homology"/>
<evidence type="ECO:0000256" key="3">
    <source>
        <dbReference type="ARBA" id="ARBA00022448"/>
    </source>
</evidence>
<feature type="transmembrane region" description="Helical" evidence="8">
    <location>
        <begin position="12"/>
        <end position="34"/>
    </location>
</feature>
<evidence type="ECO:0000256" key="1">
    <source>
        <dbReference type="ARBA" id="ARBA00004651"/>
    </source>
</evidence>
<feature type="transmembrane region" description="Helical" evidence="8">
    <location>
        <begin position="158"/>
        <end position="181"/>
    </location>
</feature>
<dbReference type="AlphaFoldDB" id="A0A438AGR4"/>
<keyword evidence="10" id="KW-1185">Reference proteome</keyword>